<gene>
    <name evidence="1" type="ORF">GOP47_0023922</name>
</gene>
<dbReference type="EMBL" id="JABFUD020000023">
    <property type="protein sequence ID" value="KAI5061417.1"/>
    <property type="molecule type" value="Genomic_DNA"/>
</dbReference>
<keyword evidence="2" id="KW-1185">Reference proteome</keyword>
<name>A0A9D4Z5L9_ADICA</name>
<organism evidence="1 2">
    <name type="scientific">Adiantum capillus-veneris</name>
    <name type="common">Maidenhair fern</name>
    <dbReference type="NCBI Taxonomy" id="13818"/>
    <lineage>
        <taxon>Eukaryota</taxon>
        <taxon>Viridiplantae</taxon>
        <taxon>Streptophyta</taxon>
        <taxon>Embryophyta</taxon>
        <taxon>Tracheophyta</taxon>
        <taxon>Polypodiopsida</taxon>
        <taxon>Polypodiidae</taxon>
        <taxon>Polypodiales</taxon>
        <taxon>Pteridineae</taxon>
        <taxon>Pteridaceae</taxon>
        <taxon>Vittarioideae</taxon>
        <taxon>Adiantum</taxon>
    </lineage>
</organism>
<evidence type="ECO:0000313" key="2">
    <source>
        <dbReference type="Proteomes" id="UP000886520"/>
    </source>
</evidence>
<dbReference type="Proteomes" id="UP000886520">
    <property type="component" value="Chromosome 23"/>
</dbReference>
<protein>
    <submittedName>
        <fullName evidence="1">Uncharacterized protein</fullName>
    </submittedName>
</protein>
<evidence type="ECO:0000313" key="1">
    <source>
        <dbReference type="EMBL" id="KAI5061417.1"/>
    </source>
</evidence>
<accession>A0A9D4Z5L9</accession>
<reference evidence="1" key="1">
    <citation type="submission" date="2021-01" db="EMBL/GenBank/DDBJ databases">
        <title>Adiantum capillus-veneris genome.</title>
        <authorList>
            <person name="Fang Y."/>
            <person name="Liao Q."/>
        </authorList>
    </citation>
    <scope>NUCLEOTIDE SEQUENCE</scope>
    <source>
        <strain evidence="1">H3</strain>
        <tissue evidence="1">Leaf</tissue>
    </source>
</reference>
<comment type="caution">
    <text evidence="1">The sequence shown here is derived from an EMBL/GenBank/DDBJ whole genome shotgun (WGS) entry which is preliminary data.</text>
</comment>
<sequence>MQEIVELKDQDTVQLPVQEVLQESVQEAGLAAISVPDKQVDDTEDQENFEELLPKSAEAMSKEPGIDVTLLEAA</sequence>
<dbReference type="AlphaFoldDB" id="A0A9D4Z5L9"/>
<proteinExistence type="predicted"/>